<keyword evidence="3" id="KW-0732">Signal</keyword>
<dbReference type="RefSeq" id="WP_110171337.1">
    <property type="nucleotide sequence ID" value="NZ_CP015136.1"/>
</dbReference>
<comment type="similarity">
    <text evidence="1">Belongs to the TolB family.</text>
</comment>
<evidence type="ECO:0000256" key="1">
    <source>
        <dbReference type="ARBA" id="ARBA00009820"/>
    </source>
</evidence>
<dbReference type="STRING" id="1855912.LuPra_02817"/>
<proteinExistence type="inferred from homology"/>
<dbReference type="Pfam" id="PF07676">
    <property type="entry name" value="PD40"/>
    <property type="match status" value="1"/>
</dbReference>
<organism evidence="4 5">
    <name type="scientific">Luteitalea pratensis</name>
    <dbReference type="NCBI Taxonomy" id="1855912"/>
    <lineage>
        <taxon>Bacteria</taxon>
        <taxon>Pseudomonadati</taxon>
        <taxon>Acidobacteriota</taxon>
        <taxon>Vicinamibacteria</taxon>
        <taxon>Vicinamibacterales</taxon>
        <taxon>Vicinamibacteraceae</taxon>
        <taxon>Luteitalea</taxon>
    </lineage>
</organism>
<dbReference type="AlphaFoldDB" id="A0A143PNC6"/>
<name>A0A143PNC6_LUTPR</name>
<dbReference type="InterPro" id="IPR011042">
    <property type="entry name" value="6-blade_b-propeller_TolB-like"/>
</dbReference>
<feature type="signal peptide" evidence="3">
    <location>
        <begin position="1"/>
        <end position="25"/>
    </location>
</feature>
<evidence type="ECO:0000256" key="3">
    <source>
        <dbReference type="SAM" id="SignalP"/>
    </source>
</evidence>
<reference evidence="4 5" key="1">
    <citation type="journal article" date="2016" name="Genome Announc.">
        <title>First Complete Genome Sequence of a Subdivision 6 Acidobacterium Strain.</title>
        <authorList>
            <person name="Huang S."/>
            <person name="Vieira S."/>
            <person name="Bunk B."/>
            <person name="Riedel T."/>
            <person name="Sproer C."/>
            <person name="Overmann J."/>
        </authorList>
    </citation>
    <scope>NUCLEOTIDE SEQUENCE [LARGE SCALE GENOMIC DNA]</scope>
    <source>
        <strain evidence="5">DSM 100886 HEG_-6_39</strain>
    </source>
</reference>
<dbReference type="SUPFAM" id="SSF82171">
    <property type="entry name" value="DPP6 N-terminal domain-like"/>
    <property type="match status" value="1"/>
</dbReference>
<accession>A0A143PNC6</accession>
<feature type="chain" id="PRO_5007511710" evidence="3">
    <location>
        <begin position="26"/>
        <end position="352"/>
    </location>
</feature>
<dbReference type="OrthoDB" id="108903at2"/>
<dbReference type="Gene3D" id="2.120.10.30">
    <property type="entry name" value="TolB, C-terminal domain"/>
    <property type="match status" value="3"/>
</dbReference>
<evidence type="ECO:0000256" key="2">
    <source>
        <dbReference type="SAM" id="MobiDB-lite"/>
    </source>
</evidence>
<feature type="region of interest" description="Disordered" evidence="2">
    <location>
        <begin position="172"/>
        <end position="192"/>
    </location>
</feature>
<dbReference type="Proteomes" id="UP000076079">
    <property type="component" value="Chromosome"/>
</dbReference>
<reference evidence="5" key="2">
    <citation type="submission" date="2016-04" db="EMBL/GenBank/DDBJ databases">
        <title>First Complete Genome Sequence of a Subdivision 6 Acidobacterium.</title>
        <authorList>
            <person name="Huang S."/>
            <person name="Vieira S."/>
            <person name="Bunk B."/>
            <person name="Riedel T."/>
            <person name="Sproeer C."/>
            <person name="Overmann J."/>
        </authorList>
    </citation>
    <scope>NUCLEOTIDE SEQUENCE [LARGE SCALE GENOMIC DNA]</scope>
    <source>
        <strain evidence="5">DSM 100886 HEG_-6_39</strain>
    </source>
</reference>
<dbReference type="KEGG" id="abac:LuPra_02817"/>
<keyword evidence="5" id="KW-1185">Reference proteome</keyword>
<sequence precursor="true">MKTTGHEHPRLLVSTLAVLSVAWLAAPLAGQEDANDGFILFTTDRDNPSDAGMCRNCEDIYVMSPDGTNPTRLTHGGGAPTDAAAYNSGGADWSHSKKLVAFQSNRVNRVPQIYLMNLDGSEQQVLVSLPGGAAFPSFSQTGNELCFQSQASPKDIYIVNVHGTGLTNLTEPYRKPGPLGEPPPLTGDSSRCDWSPKRNAIAFMNGDDGAQEIFALDADGTGLRRLTTASGSDANPAFSPQGDLIAFESNRDGTPEIYLMNADGTGIPQRLTDFSAEPTPSNVNVSKPTWSPMGDRIAFHRRVGAQGVRGHLEVYTMNADGTNVSQITFTTPSPGFSGFPSWGKWSADSIPQ</sequence>
<dbReference type="PANTHER" id="PTHR36842">
    <property type="entry name" value="PROTEIN TOLB HOMOLOG"/>
    <property type="match status" value="1"/>
</dbReference>
<evidence type="ECO:0000313" key="5">
    <source>
        <dbReference type="Proteomes" id="UP000076079"/>
    </source>
</evidence>
<protein>
    <submittedName>
        <fullName evidence="4">Translocation protein TolB</fullName>
    </submittedName>
</protein>
<dbReference type="InterPro" id="IPR011659">
    <property type="entry name" value="WD40"/>
</dbReference>
<dbReference type="PANTHER" id="PTHR36842:SF1">
    <property type="entry name" value="PROTEIN TOLB"/>
    <property type="match status" value="1"/>
</dbReference>
<gene>
    <name evidence="4" type="ORF">LuPra_02817</name>
</gene>
<dbReference type="EMBL" id="CP015136">
    <property type="protein sequence ID" value="AMY09598.1"/>
    <property type="molecule type" value="Genomic_DNA"/>
</dbReference>
<evidence type="ECO:0000313" key="4">
    <source>
        <dbReference type="EMBL" id="AMY09598.1"/>
    </source>
</evidence>